<keyword evidence="2" id="KW-0433">Leucine-rich repeat</keyword>
<keyword evidence="5" id="KW-0966">Cell projection</keyword>
<reference evidence="8" key="1">
    <citation type="submission" date="2023-02" db="EMBL/GenBank/DDBJ databases">
        <title>Identification and recombinant expression of a fungal hydrolase from Papiliotrema laurentii that hydrolyzes apple cutin and clears colloidal polyester polyurethane.</title>
        <authorList>
            <consortium name="DOE Joint Genome Institute"/>
            <person name="Roman V.A."/>
            <person name="Bojanowski C."/>
            <person name="Crable B.R."/>
            <person name="Wagner D.N."/>
            <person name="Hung C.S."/>
            <person name="Nadeau L.J."/>
            <person name="Schratz L."/>
            <person name="Haridas S."/>
            <person name="Pangilinan J."/>
            <person name="Lipzen A."/>
            <person name="Na H."/>
            <person name="Yan M."/>
            <person name="Ng V."/>
            <person name="Grigoriev I.V."/>
            <person name="Spatafora J.W."/>
            <person name="Barlow D."/>
            <person name="Biffinger J."/>
            <person name="Kelley-Loughnane N."/>
            <person name="Varaljay V.A."/>
            <person name="Crookes-Goodson W.J."/>
        </authorList>
    </citation>
    <scope>NUCLEOTIDE SEQUENCE</scope>
    <source>
        <strain evidence="8">5307AH</strain>
    </source>
</reference>
<evidence type="ECO:0000313" key="8">
    <source>
        <dbReference type="EMBL" id="KAK1924935.1"/>
    </source>
</evidence>
<dbReference type="Proteomes" id="UP001182556">
    <property type="component" value="Unassembled WGS sequence"/>
</dbReference>
<feature type="compositionally biased region" description="Polar residues" evidence="6">
    <location>
        <begin position="836"/>
        <end position="848"/>
    </location>
</feature>
<dbReference type="InterPro" id="IPR050576">
    <property type="entry name" value="Cilia_flagella_integrity"/>
</dbReference>
<dbReference type="InterPro" id="IPR032675">
    <property type="entry name" value="LRR_dom_sf"/>
</dbReference>
<dbReference type="SMART" id="SM00369">
    <property type="entry name" value="LRR_TYP"/>
    <property type="match status" value="3"/>
</dbReference>
<keyword evidence="3" id="KW-0677">Repeat</keyword>
<feature type="region of interest" description="Disordered" evidence="6">
    <location>
        <begin position="436"/>
        <end position="582"/>
    </location>
</feature>
<protein>
    <submittedName>
        <fullName evidence="8">RAM signaling pathway protein-domain-containing protein</fullName>
    </submittedName>
</protein>
<dbReference type="Gene3D" id="3.80.10.10">
    <property type="entry name" value="Ribonuclease Inhibitor"/>
    <property type="match status" value="1"/>
</dbReference>
<feature type="region of interest" description="Disordered" evidence="6">
    <location>
        <begin position="1184"/>
        <end position="1282"/>
    </location>
</feature>
<evidence type="ECO:0000256" key="6">
    <source>
        <dbReference type="SAM" id="MobiDB-lite"/>
    </source>
</evidence>
<feature type="region of interest" description="Disordered" evidence="6">
    <location>
        <begin position="801"/>
        <end position="966"/>
    </location>
</feature>
<evidence type="ECO:0000256" key="2">
    <source>
        <dbReference type="ARBA" id="ARBA00022614"/>
    </source>
</evidence>
<dbReference type="InterPro" id="IPR055414">
    <property type="entry name" value="LRR_R13L4/SHOC2-like"/>
</dbReference>
<proteinExistence type="predicted"/>
<feature type="region of interest" description="Disordered" evidence="6">
    <location>
        <begin position="1051"/>
        <end position="1089"/>
    </location>
</feature>
<dbReference type="PANTHER" id="PTHR45973">
    <property type="entry name" value="PROTEIN PHOSPHATASE 1 REGULATORY SUBUNIT SDS22-RELATED"/>
    <property type="match status" value="1"/>
</dbReference>
<evidence type="ECO:0000256" key="5">
    <source>
        <dbReference type="ARBA" id="ARBA00023273"/>
    </source>
</evidence>
<feature type="compositionally biased region" description="Low complexity" evidence="6">
    <location>
        <begin position="1230"/>
        <end position="1240"/>
    </location>
</feature>
<dbReference type="InterPro" id="IPR019487">
    <property type="entry name" value="RAM_signalling_pathway_SOG2"/>
</dbReference>
<feature type="region of interest" description="Disordered" evidence="6">
    <location>
        <begin position="606"/>
        <end position="626"/>
    </location>
</feature>
<evidence type="ECO:0000256" key="1">
    <source>
        <dbReference type="ARBA" id="ARBA00004138"/>
    </source>
</evidence>
<feature type="domain" description="Disease resistance R13L4/SHOC-2-like LRR" evidence="7">
    <location>
        <begin position="210"/>
        <end position="305"/>
    </location>
</feature>
<sequence>MSRGPSPSPSSSLTAAQFSSSPHTTPMRPARPPRAALRVETSALDPYPPTHPSGPLRHRSNSAQSHTPVPQYPSHHFSRSLSHTAVAVAPLPSSPLGGRHDVALAVNGLRGVTEGGLDASLSSPVSPENGVRRLYHYRDHEQEHQETIDEDIEQAGEEETLRAIREALESSKDQGDTLDLSRRGIRRIGPEAVEMFRRGVGQDKKGVWRLALSYNALHNGCIVDSFSRLSRLRYLNLKGNRFTEFPAALTDMASLEILDLSKNHIESFPETPGRLTKLKVLSLTRNKIYALPSYLTDFASLKVFKVDQNPIEWPPREVLGALVDGGYSQVDPETGVSKRDEDMRPWIENMKSWMRQRASEGDSLMVSNREEDSYLASEEEPASAVSVDAPSADTGRWEMGSQTSSIAPAVTQTVRPPREEYTRAVSPFAHRLALGTRSRAATMSDESLNRPASPGLEPPQRPFARHDRSRSNSSYTPPHSASTASSGHSRAPSANPPPPPPVNTAGHSRGASYTATQRLSGSLSAKKSLPDLRQSHAKILQDRRDDGQSVDGTRPLGLGINGPATNRLQGPPMWSGPAKLALSNASGSSQSVLRKNSIEMLRKYSGQVGDPNANMDSGETSPMADESRNSYFRRSSMLPVSTISKAVPPSLLQFVDAIRGILFALSQLHSALRQYLLYAVHAGVAGLFNRVMEPAAGYMTDLINALDRFDSMSRRSTPPVSAIKNVIDATKECVAVFSKVVAVLRLHMPALRGGDVRYTRTLLLMIYGSMAEVGASWNTMEPLLAEIQPILGKGRLPGGVLMAMSHSKNGRTPISPIPERGESRSPSSAARSSISTVNASPLQTTSGSAMARAPNGSIEPPPDSASTARAGRSRRQGGSFSMEDVERGMLMSSPGGPPSESSEEAGGSTSMSYTRHRPSASAQIVLEDQTEESEGEEETLMPLPVPPFSKTSRSGSTSGIPTTPPELAQQPQIVAVGTSIHSRRGHQTSSSAGSLSGGLSGPMRKLSVDVRPPTPASATLFDEDLLDVIETATEAAFTAWLRLAEDINASGASGSPVHDMSHHKSASQGSIASTAESGRANSDRPPTIPPRYHSELVMLLSRAEHITTTLRETLAGIRANPAKWNHSTLSDDAQAFIKIVVKVSEVVKVISATHTFPQMVRQSCSRLTQVTRECAILIQVSSLRPGSSTPAPIPPSSARPISPAYRSRAGTAESSAEDLTVPPHSAGWMGPPSAASVSSFGGSGGGSGSGLKGLQLPSRHAARRRDGGRDPPRSAQASQTAF</sequence>
<feature type="compositionally biased region" description="Gly residues" evidence="6">
    <location>
        <begin position="1241"/>
        <end position="1251"/>
    </location>
</feature>
<feature type="compositionally biased region" description="Low complexity" evidence="6">
    <location>
        <begin position="888"/>
        <end position="912"/>
    </location>
</feature>
<gene>
    <name evidence="8" type="ORF">DB88DRAFT_487396</name>
</gene>
<feature type="region of interest" description="Disordered" evidence="6">
    <location>
        <begin position="358"/>
        <end position="417"/>
    </location>
</feature>
<evidence type="ECO:0000256" key="3">
    <source>
        <dbReference type="ARBA" id="ARBA00022737"/>
    </source>
</evidence>
<dbReference type="Pfam" id="PF10428">
    <property type="entry name" value="SOG2"/>
    <property type="match status" value="1"/>
</dbReference>
<dbReference type="PANTHER" id="PTHR45973:SF9">
    <property type="entry name" value="LEUCINE-RICH REPEAT-CONTAINING PROTEIN 46"/>
    <property type="match status" value="1"/>
</dbReference>
<feature type="compositionally biased region" description="Polar residues" evidence="6">
    <location>
        <begin position="949"/>
        <end position="961"/>
    </location>
</feature>
<feature type="compositionally biased region" description="Polar residues" evidence="6">
    <location>
        <begin position="1066"/>
        <end position="1080"/>
    </location>
</feature>
<keyword evidence="9" id="KW-1185">Reference proteome</keyword>
<dbReference type="PROSITE" id="PS51450">
    <property type="entry name" value="LRR"/>
    <property type="match status" value="1"/>
</dbReference>
<feature type="compositionally biased region" description="Low complexity" evidence="6">
    <location>
        <begin position="824"/>
        <end position="835"/>
    </location>
</feature>
<dbReference type="EMBL" id="JAODAN010000004">
    <property type="protein sequence ID" value="KAK1924935.1"/>
    <property type="molecule type" value="Genomic_DNA"/>
</dbReference>
<feature type="compositionally biased region" description="Polar residues" evidence="6">
    <location>
        <begin position="400"/>
        <end position="414"/>
    </location>
</feature>
<feature type="compositionally biased region" description="Low complexity" evidence="6">
    <location>
        <begin position="9"/>
        <end position="22"/>
    </location>
</feature>
<dbReference type="Pfam" id="PF23598">
    <property type="entry name" value="LRR_14"/>
    <property type="match status" value="1"/>
</dbReference>
<feature type="compositionally biased region" description="Polar residues" evidence="6">
    <location>
        <begin position="511"/>
        <end position="525"/>
    </location>
</feature>
<feature type="region of interest" description="Disordered" evidence="6">
    <location>
        <begin position="1"/>
        <end position="77"/>
    </location>
</feature>
<evidence type="ECO:0000256" key="4">
    <source>
        <dbReference type="ARBA" id="ARBA00023069"/>
    </source>
</evidence>
<dbReference type="InterPro" id="IPR003591">
    <property type="entry name" value="Leu-rich_rpt_typical-subtyp"/>
</dbReference>
<evidence type="ECO:0000313" key="9">
    <source>
        <dbReference type="Proteomes" id="UP001182556"/>
    </source>
</evidence>
<dbReference type="InterPro" id="IPR001611">
    <property type="entry name" value="Leu-rich_rpt"/>
</dbReference>
<feature type="compositionally biased region" description="Low complexity" evidence="6">
    <location>
        <begin position="1198"/>
        <end position="1209"/>
    </location>
</feature>
<comment type="caution">
    <text evidence="8">The sequence shown here is derived from an EMBL/GenBank/DDBJ whole genome shotgun (WGS) entry which is preliminary data.</text>
</comment>
<comment type="subcellular location">
    <subcellularLocation>
        <location evidence="1">Cell projection</location>
        <location evidence="1">Cilium</location>
    </subcellularLocation>
</comment>
<organism evidence="8 9">
    <name type="scientific">Papiliotrema laurentii</name>
    <name type="common">Cryptococcus laurentii</name>
    <dbReference type="NCBI Taxonomy" id="5418"/>
    <lineage>
        <taxon>Eukaryota</taxon>
        <taxon>Fungi</taxon>
        <taxon>Dikarya</taxon>
        <taxon>Basidiomycota</taxon>
        <taxon>Agaricomycotina</taxon>
        <taxon>Tremellomycetes</taxon>
        <taxon>Tremellales</taxon>
        <taxon>Rhynchogastremaceae</taxon>
        <taxon>Papiliotrema</taxon>
    </lineage>
</organism>
<feature type="compositionally biased region" description="Acidic residues" evidence="6">
    <location>
        <begin position="928"/>
        <end position="939"/>
    </location>
</feature>
<name>A0AAD9L605_PAPLA</name>
<feature type="compositionally biased region" description="Low complexity" evidence="6">
    <location>
        <begin position="382"/>
        <end position="393"/>
    </location>
</feature>
<accession>A0AAD9L605</accession>
<keyword evidence="4" id="KW-0969">Cilium</keyword>
<evidence type="ECO:0000259" key="7">
    <source>
        <dbReference type="Pfam" id="PF23598"/>
    </source>
</evidence>
<feature type="compositionally biased region" description="Polar residues" evidence="6">
    <location>
        <begin position="471"/>
        <end position="488"/>
    </location>
</feature>
<dbReference type="SUPFAM" id="SSF52058">
    <property type="entry name" value="L domain-like"/>
    <property type="match status" value="1"/>
</dbReference>
<feature type="compositionally biased region" description="Basic and acidic residues" evidence="6">
    <location>
        <begin position="528"/>
        <end position="547"/>
    </location>
</feature>